<evidence type="ECO:0000313" key="2">
    <source>
        <dbReference type="EMBL" id="KIC92714.1"/>
    </source>
</evidence>
<evidence type="ECO:0000259" key="1">
    <source>
        <dbReference type="Pfam" id="PF00535"/>
    </source>
</evidence>
<accession>A0A0C1IQG0</accession>
<dbReference type="RefSeq" id="WP_039143797.1">
    <property type="nucleotide sequence ID" value="NZ_JSVC01000029.1"/>
</dbReference>
<protein>
    <recommendedName>
        <fullName evidence="1">Glycosyltransferase 2-like domain-containing protein</fullName>
    </recommendedName>
</protein>
<dbReference type="PANTHER" id="PTHR43685:SF3">
    <property type="entry name" value="SLR2126 PROTEIN"/>
    <property type="match status" value="1"/>
</dbReference>
<dbReference type="InterPro" id="IPR001173">
    <property type="entry name" value="Glyco_trans_2-like"/>
</dbReference>
<dbReference type="OrthoDB" id="597270at2"/>
<evidence type="ECO:0000313" key="3">
    <source>
        <dbReference type="Proteomes" id="UP000031408"/>
    </source>
</evidence>
<dbReference type="SUPFAM" id="SSF53448">
    <property type="entry name" value="Nucleotide-diphospho-sugar transferases"/>
    <property type="match status" value="1"/>
</dbReference>
<dbReference type="CDD" id="cd00761">
    <property type="entry name" value="Glyco_tranf_GTA_type"/>
    <property type="match status" value="1"/>
</dbReference>
<dbReference type="InterPro" id="IPR050834">
    <property type="entry name" value="Glycosyltransf_2"/>
</dbReference>
<sequence>MRDVSISVIISSYNRADYILQALDSLYNQSIPKEKYEIIVVDNNSTDNTRQLCEQYISSHPDLKVKYVLEKQQGSSFARNAGAVNAKAPLITFMDDDAVAFTDFLERILAFFDMHPEASGLGGRIIPKYIPEEPKWMSRFVSSLVANLDYSDHVTEFSPTRYPYEPNMTVRRDDFFLINGFDTTIPGVVGKLRICGEGKEFFFRLKNKQKRVFYDPSVKVHHIVEVKKLTPEYLDRIASGIGRGERVRTKLISENAYRMKILEFIYKLGGSVALGAWYAVKGTPSKSWPVIRFRIDALKGLVQPFKL</sequence>
<feature type="domain" description="Glycosyltransferase 2-like" evidence="1">
    <location>
        <begin position="7"/>
        <end position="143"/>
    </location>
</feature>
<dbReference type="PANTHER" id="PTHR43685">
    <property type="entry name" value="GLYCOSYLTRANSFERASE"/>
    <property type="match status" value="1"/>
</dbReference>
<dbReference type="STRING" id="1349421.OI18_21185"/>
<dbReference type="AlphaFoldDB" id="A0A0C1IQG0"/>
<dbReference type="InterPro" id="IPR029044">
    <property type="entry name" value="Nucleotide-diphossugar_trans"/>
</dbReference>
<proteinExistence type="predicted"/>
<dbReference type="Proteomes" id="UP000031408">
    <property type="component" value="Unassembled WGS sequence"/>
</dbReference>
<reference evidence="2 3" key="1">
    <citation type="submission" date="2014-11" db="EMBL/GenBank/DDBJ databases">
        <title>Genome sequence of Flavihumibacter solisilvae 3-3.</title>
        <authorList>
            <person name="Zhou G."/>
            <person name="Li M."/>
            <person name="Wang G."/>
        </authorList>
    </citation>
    <scope>NUCLEOTIDE SEQUENCE [LARGE SCALE GENOMIC DNA]</scope>
    <source>
        <strain evidence="2 3">3-3</strain>
    </source>
</reference>
<name>A0A0C1IQG0_9BACT</name>
<dbReference type="Pfam" id="PF00535">
    <property type="entry name" value="Glycos_transf_2"/>
    <property type="match status" value="1"/>
</dbReference>
<comment type="caution">
    <text evidence="2">The sequence shown here is derived from an EMBL/GenBank/DDBJ whole genome shotgun (WGS) entry which is preliminary data.</text>
</comment>
<organism evidence="2 3">
    <name type="scientific">Flavihumibacter solisilvae</name>
    <dbReference type="NCBI Taxonomy" id="1349421"/>
    <lineage>
        <taxon>Bacteria</taxon>
        <taxon>Pseudomonadati</taxon>
        <taxon>Bacteroidota</taxon>
        <taxon>Chitinophagia</taxon>
        <taxon>Chitinophagales</taxon>
        <taxon>Chitinophagaceae</taxon>
        <taxon>Flavihumibacter</taxon>
    </lineage>
</organism>
<keyword evidence="3" id="KW-1185">Reference proteome</keyword>
<gene>
    <name evidence="2" type="ORF">OI18_21185</name>
</gene>
<dbReference type="EMBL" id="JSVC01000029">
    <property type="protein sequence ID" value="KIC92714.1"/>
    <property type="molecule type" value="Genomic_DNA"/>
</dbReference>
<dbReference type="Gene3D" id="3.90.550.10">
    <property type="entry name" value="Spore Coat Polysaccharide Biosynthesis Protein SpsA, Chain A"/>
    <property type="match status" value="1"/>
</dbReference>